<accession>A0AAQ4EJS9</accession>
<feature type="compositionally biased region" description="Polar residues" evidence="1">
    <location>
        <begin position="534"/>
        <end position="549"/>
    </location>
</feature>
<feature type="compositionally biased region" description="Pro residues" evidence="1">
    <location>
        <begin position="81"/>
        <end position="93"/>
    </location>
</feature>
<feature type="region of interest" description="Disordered" evidence="1">
    <location>
        <begin position="62"/>
        <end position="179"/>
    </location>
</feature>
<feature type="compositionally biased region" description="Low complexity" evidence="1">
    <location>
        <begin position="511"/>
        <end position="528"/>
    </location>
</feature>
<gene>
    <name evidence="2" type="ORF">V5799_010402</name>
</gene>
<dbReference type="EMBL" id="JARKHS020014596">
    <property type="protein sequence ID" value="KAK8775065.1"/>
    <property type="molecule type" value="Genomic_DNA"/>
</dbReference>
<sequence>MSSSAQAVDQATLDSIARNRNRLLRLADNIKVRKKPGSKRAVDLRLDPGYTNIEHLVFGTYRPRTSLPGSSQLPAAGPDQPQQPPLQQPPAPAQPAAHSSREATAALLSTPPPTRCECSAHSPRRRVPPCGGSEQQGEVAGVSDDAGGRACPADQRASRTERPPPAPAAGHAWPSGSSTHDATVVTAALACDEPAAAHARGDMSRVAASCFDAGGVAGRRSSKRVARSGSLQTRTTTTQGRQEFEKTSSYAPGLGGEEARIIQVDLHAASRPKVREPAVVYSLQPAVDFAGHELRVPVPRKDVRPADVLPLSPWRGVQPKPQPISDHSVDALLLADTCISPPGMFKDRDITDQSSYKPPPLTESTLSRWVGNTSRESARLLNELAVFAESKLPCRLNEPQSRSGLAIGAAETWFDSLRKDTCEEPTALQSPVRESTSHLLPSASGAASSSRTASRSDCPTGSPSISRASNGKVLVTMRSHSVEDAADDVADDVRASPRVRKTSSVEVPGVARDPSAAPSGSPAPYRSPKLVNGSGLTASPAHSQHQQQYVHHGSPQLQREHRPPPPPPPPPPLQPVGFSPTRSPYRKKSTGQQPVAMPPKVWMSDIEERDENSSSSAASKVAADLRGDPDCTLLHSSSSSSASSSSTISESNGVSVVVRVSSWDQRSSSAPTLSTIGPLSPGRPPLSFESHSFAVNGGVTNGYWMPKTFAQCNGASGCEPLPHPKRQFSAFAPIKITSEVDRRRRRQNCSLRVRVAIPGAEFPRQRLRGETAP</sequence>
<feature type="region of interest" description="Disordered" evidence="1">
    <location>
        <begin position="632"/>
        <end position="651"/>
    </location>
</feature>
<evidence type="ECO:0000256" key="1">
    <source>
        <dbReference type="SAM" id="MobiDB-lite"/>
    </source>
</evidence>
<feature type="compositionally biased region" description="Low complexity" evidence="1">
    <location>
        <begin position="636"/>
        <end position="651"/>
    </location>
</feature>
<feature type="region of interest" description="Disordered" evidence="1">
    <location>
        <begin position="485"/>
        <end position="623"/>
    </location>
</feature>
<feature type="compositionally biased region" description="Low complexity" evidence="1">
    <location>
        <begin position="442"/>
        <end position="456"/>
    </location>
</feature>
<feature type="compositionally biased region" description="Polar residues" evidence="1">
    <location>
        <begin position="427"/>
        <end position="439"/>
    </location>
</feature>
<comment type="caution">
    <text evidence="2">The sequence shown here is derived from an EMBL/GenBank/DDBJ whole genome shotgun (WGS) entry which is preliminary data.</text>
</comment>
<name>A0AAQ4EJS9_AMBAM</name>
<dbReference type="Proteomes" id="UP001321473">
    <property type="component" value="Unassembled WGS sequence"/>
</dbReference>
<dbReference type="AlphaFoldDB" id="A0AAQ4EJS9"/>
<feature type="compositionally biased region" description="Polar residues" evidence="1">
    <location>
        <begin position="457"/>
        <end position="469"/>
    </location>
</feature>
<reference evidence="2 3" key="1">
    <citation type="journal article" date="2023" name="Arcadia Sci">
        <title>De novo assembly of a long-read Amblyomma americanum tick genome.</title>
        <authorList>
            <person name="Chou S."/>
            <person name="Poskanzer K.E."/>
            <person name="Rollins M."/>
            <person name="Thuy-Boun P.S."/>
        </authorList>
    </citation>
    <scope>NUCLEOTIDE SEQUENCE [LARGE SCALE GENOMIC DNA]</scope>
    <source>
        <strain evidence="2">F_SG_1</strain>
        <tissue evidence="2">Salivary glands</tissue>
    </source>
</reference>
<evidence type="ECO:0000313" key="2">
    <source>
        <dbReference type="EMBL" id="KAK8775065.1"/>
    </source>
</evidence>
<proteinExistence type="predicted"/>
<feature type="compositionally biased region" description="Pro residues" evidence="1">
    <location>
        <begin position="564"/>
        <end position="574"/>
    </location>
</feature>
<organism evidence="2 3">
    <name type="scientific">Amblyomma americanum</name>
    <name type="common">Lone star tick</name>
    <dbReference type="NCBI Taxonomy" id="6943"/>
    <lineage>
        <taxon>Eukaryota</taxon>
        <taxon>Metazoa</taxon>
        <taxon>Ecdysozoa</taxon>
        <taxon>Arthropoda</taxon>
        <taxon>Chelicerata</taxon>
        <taxon>Arachnida</taxon>
        <taxon>Acari</taxon>
        <taxon>Parasitiformes</taxon>
        <taxon>Ixodida</taxon>
        <taxon>Ixodoidea</taxon>
        <taxon>Ixodidae</taxon>
        <taxon>Amblyomminae</taxon>
        <taxon>Amblyomma</taxon>
    </lineage>
</organism>
<keyword evidence="3" id="KW-1185">Reference proteome</keyword>
<feature type="region of interest" description="Disordered" evidence="1">
    <location>
        <begin position="217"/>
        <end position="252"/>
    </location>
</feature>
<feature type="region of interest" description="Disordered" evidence="1">
    <location>
        <begin position="424"/>
        <end position="472"/>
    </location>
</feature>
<protein>
    <submittedName>
        <fullName evidence="2">Uncharacterized protein</fullName>
    </submittedName>
</protein>
<evidence type="ECO:0000313" key="3">
    <source>
        <dbReference type="Proteomes" id="UP001321473"/>
    </source>
</evidence>
<feature type="compositionally biased region" description="Low complexity" evidence="1">
    <location>
        <begin position="613"/>
        <end position="622"/>
    </location>
</feature>
<feature type="compositionally biased region" description="Low complexity" evidence="1">
    <location>
        <begin position="227"/>
        <end position="241"/>
    </location>
</feature>